<evidence type="ECO:0000313" key="5">
    <source>
        <dbReference type="WBParaSite" id="MCU_001225-RB"/>
    </source>
</evidence>
<feature type="domain" description="Rapamycin-insensitive companion of mTOR N-terminal" evidence="3">
    <location>
        <begin position="78"/>
        <end position="588"/>
    </location>
</feature>
<dbReference type="PANTHER" id="PTHR13298">
    <property type="entry name" value="CYTOSOLIC REGULATOR PIANISSIMO"/>
    <property type="match status" value="1"/>
</dbReference>
<dbReference type="SMART" id="SM01308">
    <property type="entry name" value="RICTOR_N"/>
    <property type="match status" value="1"/>
</dbReference>
<dbReference type="InterPro" id="IPR016024">
    <property type="entry name" value="ARM-type_fold"/>
</dbReference>
<dbReference type="InterPro" id="IPR028268">
    <property type="entry name" value="Pianissimo_fam"/>
</dbReference>
<dbReference type="PANTHER" id="PTHR13298:SF11">
    <property type="entry name" value="RAPAMYCIN-INSENSITIVE COMPANION OF MTOR"/>
    <property type="match status" value="1"/>
</dbReference>
<evidence type="ECO:0000256" key="2">
    <source>
        <dbReference type="SAM" id="MobiDB-lite"/>
    </source>
</evidence>
<reference evidence="5" key="1">
    <citation type="submission" date="2019-11" db="UniProtKB">
        <authorList>
            <consortium name="WormBaseParasite"/>
        </authorList>
    </citation>
    <scope>IDENTIFICATION</scope>
</reference>
<proteinExistence type="inferred from homology"/>
<feature type="region of interest" description="Disordered" evidence="2">
    <location>
        <begin position="1722"/>
        <end position="1741"/>
    </location>
</feature>
<dbReference type="GO" id="GO:0038203">
    <property type="term" value="P:TORC2 signaling"/>
    <property type="evidence" value="ECO:0007669"/>
    <property type="project" value="TreeGrafter"/>
</dbReference>
<dbReference type="SMART" id="SM01310">
    <property type="entry name" value="RICTOR_V"/>
    <property type="match status" value="1"/>
</dbReference>
<sequence>MCSKGVYPSLSVERLGVDINEDPLPLITHLLFQCWSDFSQVYGASNVKGLEQLNHIYEKLTDRLNVLVILSSKVYLRLRYAAHLRQSLLLAVYRVLSLALWSRQRALRCASLRCLRYHLRSSSDVDLFLTNRLDVFLTRCLDLSYEEELLTPSSTTIRDQNALQEKDRIQRMLQPAGAFRRRVDGCQPVGGNGVLQRPIRKISPRNAITSSGERMSVLQVAFQLLRLSPQSFSPDLVYGLAASLTSTSHRSAVTRGRGSDRERDDDFFPLSPSIQTNTTRERDVCQRGYLLLLTEYVVRNFEMQPPQSPQSLSRMSLSHPLEVAIKCLVSSLPCCGEVGEVYKHPSQLLEMLLLVLVRVSAESRLGRRLVGSWVFQKCVSPFMAGYPLVTIPRSPYDSNPSFLAATRDSLVFILRSWPGLFYFLSEGRNCLISLVSSLAVGSSKLRILVLSLLYNLFPGIPAPLPNVAGENTIDKVLAGLSSALLTGLAYPLEHFQSKRQPSANECFPPFPYLDGDFVVEEGMRVFPVVQAAGTDILEAHSSLLLCSLVESGLFEALVAAVNDESPYTSAAAGQLLGILAFRINSQLPLGSPCVARLQSVRLLGTNSQAVDYLDRIHRLLLDLHHSSRNSRILAPLHSPFLECLADQRLGLRRSSPRTPLARTSPVKNEGTNVATVLRKTAASSRSTVLPQPLDEFVENIVVQSRVLSLATTPLLTINSATTTATSLLLNSIKHTANGSITSPVCKSSLPSNTGVPTNNYGSVASGVSPVTPYSSPYEWNWELLATWGRRLARIDTGSVFSWREHNRQLFLTRLMDFLTPNLDVLAMPLDVAYPAGVSTTYSLFEGGRGEGGEGIFPLSPAYVRLLDRRNINGTSSTAAAATTTTVTPSLAWTSRHWPQAWAAATLIASLLPHLCLYAPDSLPGVLLRRFLSSIHTCLIASATPSQSPMTTCIHLLFQTNHMRDHCSSLLLFAIGRLAAFEDGAALLQSLGFPESLLTLTIGNEKNRSEYRPVNVKETINNQRFLCSKILLASMDYSGPGIGRSLLVSICSWGHNALRLFATKFIRLLLRLKIPGTQSWCVPLLVTLSFDPDPKVVYEAVSVLEEACLDPVSVQILLDHLHPDKKSTGTAFQAANRCCAAFPSPVLHLLSIAGFSSQRIVACLLASSPWMFKLFSTPKSSTVRTLGAYYRSNIVGTPLEYMLQAWLEVYNEEYSRSIESLLQNNFRLHQSPVGVPTTHIGLPSLKLCPACNQSIRSATATLRAPGDQDDDEHFLNRQSNRFFTPFSADSEEGRDVVVELSPVAKQFFFETSHTFVPIHLFSCLASHEAGFRVLLEHGHLQDLADRISLHHHQLPATEGAKPSMTNASPVEVKAAIWALSHVLVTRNGACWARAPGIVDDLFRLTTHAESLSVRGNAWLGLCFIASSSCGADLLSSRGGGAGGPWLITRTDRLAHLWPLRQRRRLCLSPPRQHSDSAEGVDQARPQFHLPPPQTPLPTTATEGAQVMTASSSTEQRIHPTGHDFSESHVALDVEALQLSAISLGSSEAAASAAVSDLVTVKTAANTSSLYSPSTHALNSSLEHLPRPVRWLVSSKGRMTTVALRALNALRKQRNNGADSWKRALSVSSSMNNGSDGAITQSISSPDWFQHHPLDSVIKSKTRSTSPSHCSSASATQRSLSDTFVFRGLILPVDVSTLGRNCFCDSPQRQETPTVEPQLNVVSGQRQNPDIGGSSRAESHTNTADYLSADITRRLCISETCRNSDRPCPQPEVDTEAGSWHCDVLEAIENLMNCVLIGRVDSSLVELYTKAVMRRSEGSPSHIGACLHSEVAQLLSNYSYSRLARTIAQSFLSEFPPFVELLADAKTALDDWNKLVTLDDSVKPAPTTQ</sequence>
<evidence type="ECO:0000259" key="4">
    <source>
        <dbReference type="SMART" id="SM01310"/>
    </source>
</evidence>
<feature type="domain" description="Rapamycin-insensitive companion of mTOR" evidence="4">
    <location>
        <begin position="1368"/>
        <end position="1440"/>
    </location>
</feature>
<dbReference type="InterPro" id="IPR028267">
    <property type="entry name" value="Pianissimo_N"/>
</dbReference>
<comment type="similarity">
    <text evidence="1">Belongs to the RICTOR family.</text>
</comment>
<dbReference type="WBParaSite" id="MCU_001225-RB">
    <property type="protein sequence ID" value="MCU_001225-RB"/>
    <property type="gene ID" value="MCU_001225"/>
</dbReference>
<feature type="region of interest" description="Disordered" evidence="2">
    <location>
        <begin position="249"/>
        <end position="273"/>
    </location>
</feature>
<name>A0A5K3EK67_MESCO</name>
<evidence type="ECO:0000259" key="3">
    <source>
        <dbReference type="SMART" id="SM01308"/>
    </source>
</evidence>
<evidence type="ECO:0000256" key="1">
    <source>
        <dbReference type="ARBA" id="ARBA00008878"/>
    </source>
</evidence>
<accession>A0A5K3EK67</accession>
<feature type="compositionally biased region" description="Basic and acidic residues" evidence="2">
    <location>
        <begin position="257"/>
        <end position="266"/>
    </location>
</feature>
<dbReference type="GO" id="GO:0031932">
    <property type="term" value="C:TORC2 complex"/>
    <property type="evidence" value="ECO:0007669"/>
    <property type="project" value="InterPro"/>
</dbReference>
<protein>
    <submittedName>
        <fullName evidence="5">RICTOR_V domain-containing protein</fullName>
    </submittedName>
</protein>
<organism evidence="5">
    <name type="scientific">Mesocestoides corti</name>
    <name type="common">Flatworm</name>
    <dbReference type="NCBI Taxonomy" id="53468"/>
    <lineage>
        <taxon>Eukaryota</taxon>
        <taxon>Metazoa</taxon>
        <taxon>Spiralia</taxon>
        <taxon>Lophotrochozoa</taxon>
        <taxon>Platyhelminthes</taxon>
        <taxon>Cestoda</taxon>
        <taxon>Eucestoda</taxon>
        <taxon>Cyclophyllidea</taxon>
        <taxon>Mesocestoididae</taxon>
        <taxon>Mesocestoides</taxon>
    </lineage>
</organism>
<dbReference type="SUPFAM" id="SSF48371">
    <property type="entry name" value="ARM repeat"/>
    <property type="match status" value="2"/>
</dbReference>
<dbReference type="Pfam" id="PF14664">
    <property type="entry name" value="RICTOR_N"/>
    <property type="match status" value="1"/>
</dbReference>
<dbReference type="Pfam" id="PF14668">
    <property type="entry name" value="RICTOR_V"/>
    <property type="match status" value="1"/>
</dbReference>
<dbReference type="InterPro" id="IPR029452">
    <property type="entry name" value="RICTOR_V"/>
</dbReference>